<dbReference type="InterPro" id="IPR036291">
    <property type="entry name" value="NAD(P)-bd_dom_sf"/>
</dbReference>
<keyword evidence="2" id="KW-0560">Oxidoreductase</keyword>
<dbReference type="Proteomes" id="UP000236745">
    <property type="component" value="Unassembled WGS sequence"/>
</dbReference>
<feature type="domain" description="Ketoreductase" evidence="3">
    <location>
        <begin position="6"/>
        <end position="199"/>
    </location>
</feature>
<evidence type="ECO:0000259" key="3">
    <source>
        <dbReference type="SMART" id="SM00822"/>
    </source>
</evidence>
<dbReference type="InterPro" id="IPR020904">
    <property type="entry name" value="Sc_DH/Rdtase_CS"/>
</dbReference>
<evidence type="ECO:0000313" key="4">
    <source>
        <dbReference type="EMBL" id="SEG75050.1"/>
    </source>
</evidence>
<dbReference type="PANTHER" id="PTHR43658:SF8">
    <property type="entry name" value="17-BETA-HYDROXYSTEROID DEHYDROGENASE 14-RELATED"/>
    <property type="match status" value="1"/>
</dbReference>
<dbReference type="AlphaFoldDB" id="A0A1H6CPW9"/>
<comment type="similarity">
    <text evidence="1">Belongs to the short-chain dehydrogenases/reductases (SDR) family.</text>
</comment>
<sequence>MQLEGTAVLVTGGASGLGEATARHLASLGARVAILDIQMERAETLAAEIGAIAIRCDVTDADSASAAIARAKEEHGVARLLVNCAGGGAAKRVVGRDGPMALEDFTKVINLNLVGSFNMTRLAAADMIAAEPDANGERGLVLLTTSVAAYEGQIGQAAYTAAKGGLSALPIQLAREFAQFGVRAMGIAPGIFHTPLLDTAPPEVQKALGESIPFPHRLGQPAEFADLVAHIATNSYLNGEVIRIDGATRLAPR</sequence>
<dbReference type="RefSeq" id="WP_104004415.1">
    <property type="nucleotide sequence ID" value="NZ_FNVQ01000004.1"/>
</dbReference>
<dbReference type="GO" id="GO:0016491">
    <property type="term" value="F:oxidoreductase activity"/>
    <property type="evidence" value="ECO:0007669"/>
    <property type="project" value="UniProtKB-KW"/>
</dbReference>
<dbReference type="OrthoDB" id="9794138at2"/>
<keyword evidence="5" id="KW-1185">Reference proteome</keyword>
<accession>A0A1H6CPW9</accession>
<proteinExistence type="inferred from homology"/>
<dbReference type="PRINTS" id="PR00081">
    <property type="entry name" value="GDHRDH"/>
</dbReference>
<reference evidence="4 5" key="1">
    <citation type="submission" date="2016-10" db="EMBL/GenBank/DDBJ databases">
        <authorList>
            <person name="de Groot N.N."/>
        </authorList>
    </citation>
    <scope>NUCLEOTIDE SEQUENCE [LARGE SCALE GENOMIC DNA]</scope>
    <source>
        <strain evidence="4 5">DSM 22012</strain>
    </source>
</reference>
<gene>
    <name evidence="4" type="ORF">SAMN05444390_1048</name>
</gene>
<organism evidence="4 5">
    <name type="scientific">Marinobacterium lutimaris</name>
    <dbReference type="NCBI Taxonomy" id="568106"/>
    <lineage>
        <taxon>Bacteria</taxon>
        <taxon>Pseudomonadati</taxon>
        <taxon>Pseudomonadota</taxon>
        <taxon>Gammaproteobacteria</taxon>
        <taxon>Oceanospirillales</taxon>
        <taxon>Oceanospirillaceae</taxon>
        <taxon>Marinobacterium</taxon>
    </lineage>
</organism>
<dbReference type="InterPro" id="IPR057326">
    <property type="entry name" value="KR_dom"/>
</dbReference>
<evidence type="ECO:0000256" key="2">
    <source>
        <dbReference type="ARBA" id="ARBA00023002"/>
    </source>
</evidence>
<dbReference type="SUPFAM" id="SSF51735">
    <property type="entry name" value="NAD(P)-binding Rossmann-fold domains"/>
    <property type="match status" value="1"/>
</dbReference>
<evidence type="ECO:0000313" key="5">
    <source>
        <dbReference type="Proteomes" id="UP000236745"/>
    </source>
</evidence>
<dbReference type="SMART" id="SM00822">
    <property type="entry name" value="PKS_KR"/>
    <property type="match status" value="1"/>
</dbReference>
<dbReference type="Gene3D" id="3.40.50.720">
    <property type="entry name" value="NAD(P)-binding Rossmann-like Domain"/>
    <property type="match status" value="1"/>
</dbReference>
<name>A0A1H6CPW9_9GAMM</name>
<dbReference type="InterPro" id="IPR002347">
    <property type="entry name" value="SDR_fam"/>
</dbReference>
<protein>
    <submittedName>
        <fullName evidence="4">NAD(P)-dependent dehydrogenase, short-chain alcohol dehydrogenase family</fullName>
    </submittedName>
</protein>
<dbReference type="PROSITE" id="PS00061">
    <property type="entry name" value="ADH_SHORT"/>
    <property type="match status" value="1"/>
</dbReference>
<dbReference type="Pfam" id="PF00106">
    <property type="entry name" value="adh_short"/>
    <property type="match status" value="1"/>
</dbReference>
<dbReference type="EMBL" id="FNVQ01000004">
    <property type="protein sequence ID" value="SEG75050.1"/>
    <property type="molecule type" value="Genomic_DNA"/>
</dbReference>
<dbReference type="PANTHER" id="PTHR43658">
    <property type="entry name" value="SHORT-CHAIN DEHYDROGENASE/REDUCTASE"/>
    <property type="match status" value="1"/>
</dbReference>
<evidence type="ECO:0000256" key="1">
    <source>
        <dbReference type="ARBA" id="ARBA00006484"/>
    </source>
</evidence>